<dbReference type="InterPro" id="IPR036291">
    <property type="entry name" value="NAD(P)-bd_dom_sf"/>
</dbReference>
<name>A0A1H0S927_9ACTN</name>
<dbReference type="Proteomes" id="UP000199341">
    <property type="component" value="Unassembled WGS sequence"/>
</dbReference>
<dbReference type="InterPro" id="IPR013154">
    <property type="entry name" value="ADH-like_N"/>
</dbReference>
<dbReference type="Gene3D" id="3.40.50.720">
    <property type="entry name" value="NAD(P)-binding Rossmann-like Domain"/>
    <property type="match status" value="1"/>
</dbReference>
<dbReference type="Pfam" id="PF08240">
    <property type="entry name" value="ADH_N"/>
    <property type="match status" value="1"/>
</dbReference>
<dbReference type="InterPro" id="IPR011032">
    <property type="entry name" value="GroES-like_sf"/>
</dbReference>
<protein>
    <submittedName>
        <fullName evidence="4">NADPH2:quinone reductase</fullName>
    </submittedName>
</protein>
<proteinExistence type="predicted"/>
<gene>
    <name evidence="4" type="ORF">SAMN05216259_12637</name>
</gene>
<dbReference type="OrthoDB" id="9805883at2"/>
<organism evidence="4 5">
    <name type="scientific">Actinacidiphila guanduensis</name>
    <dbReference type="NCBI Taxonomy" id="310781"/>
    <lineage>
        <taxon>Bacteria</taxon>
        <taxon>Bacillati</taxon>
        <taxon>Actinomycetota</taxon>
        <taxon>Actinomycetes</taxon>
        <taxon>Kitasatosporales</taxon>
        <taxon>Streptomycetaceae</taxon>
        <taxon>Actinacidiphila</taxon>
    </lineage>
</organism>
<evidence type="ECO:0000259" key="3">
    <source>
        <dbReference type="SMART" id="SM00829"/>
    </source>
</evidence>
<keyword evidence="1" id="KW-0521">NADP</keyword>
<dbReference type="PANTHER" id="PTHR48106:SF13">
    <property type="entry name" value="QUINONE OXIDOREDUCTASE-RELATED"/>
    <property type="match status" value="1"/>
</dbReference>
<evidence type="ECO:0000313" key="5">
    <source>
        <dbReference type="Proteomes" id="UP000199341"/>
    </source>
</evidence>
<keyword evidence="5" id="KW-1185">Reference proteome</keyword>
<dbReference type="GO" id="GO:0070402">
    <property type="term" value="F:NADPH binding"/>
    <property type="evidence" value="ECO:0007669"/>
    <property type="project" value="TreeGrafter"/>
</dbReference>
<dbReference type="InterPro" id="IPR020843">
    <property type="entry name" value="ER"/>
</dbReference>
<dbReference type="SUPFAM" id="SSF51735">
    <property type="entry name" value="NAD(P)-binding Rossmann-fold domains"/>
    <property type="match status" value="1"/>
</dbReference>
<dbReference type="STRING" id="310781.SAMN05216259_12637"/>
<dbReference type="SMART" id="SM00829">
    <property type="entry name" value="PKS_ER"/>
    <property type="match status" value="1"/>
</dbReference>
<sequence>MRAIVIEEFGGPEVLTLAALPEPEPGPGELTVDVAWIGVNFVDTLARSAGYRVPGLPFRPGVEVSGTVRATGPGVTGFAPGQEVAAFVTDGGYSEVARVRASTAFVLPPGVDLRTGATLPIVLPTAWGLLHEVGRVREGDVVLIHSAAGGVGTVAGQLARSGGAAAVYGVVSDLDKSEHALKSGYDRVFTADTFDTDVKAATDGRGVDLALDPVSGETFHRTLAVLARFGRLVSYGNAGLDEWQISRNDCTPMGISVGGFSILALAADAPERLREIAGRAFHAFAEGVVELPVSAEFALEDAAEAHRLMESRTTTGKLLLRV</sequence>
<dbReference type="PANTHER" id="PTHR48106">
    <property type="entry name" value="QUINONE OXIDOREDUCTASE PIG3-RELATED"/>
    <property type="match status" value="1"/>
</dbReference>
<dbReference type="AlphaFoldDB" id="A0A1H0S927"/>
<dbReference type="Pfam" id="PF13602">
    <property type="entry name" value="ADH_zinc_N_2"/>
    <property type="match status" value="1"/>
</dbReference>
<dbReference type="GO" id="GO:0003960">
    <property type="term" value="F:quinone reductase (NADPH) activity"/>
    <property type="evidence" value="ECO:0007669"/>
    <property type="project" value="TreeGrafter"/>
</dbReference>
<dbReference type="GO" id="GO:0008270">
    <property type="term" value="F:zinc ion binding"/>
    <property type="evidence" value="ECO:0007669"/>
    <property type="project" value="InterPro"/>
</dbReference>
<feature type="domain" description="Enoyl reductase (ER)" evidence="3">
    <location>
        <begin position="10"/>
        <end position="320"/>
    </location>
</feature>
<evidence type="ECO:0000256" key="2">
    <source>
        <dbReference type="ARBA" id="ARBA00023002"/>
    </source>
</evidence>
<dbReference type="Gene3D" id="3.90.180.10">
    <property type="entry name" value="Medium-chain alcohol dehydrogenases, catalytic domain"/>
    <property type="match status" value="1"/>
</dbReference>
<evidence type="ECO:0000313" key="4">
    <source>
        <dbReference type="EMBL" id="SDP38167.1"/>
    </source>
</evidence>
<reference evidence="4 5" key="1">
    <citation type="submission" date="2016-10" db="EMBL/GenBank/DDBJ databases">
        <authorList>
            <person name="de Groot N.N."/>
        </authorList>
    </citation>
    <scope>NUCLEOTIDE SEQUENCE [LARGE SCALE GENOMIC DNA]</scope>
    <source>
        <strain evidence="4 5">CGMCC 4.2022</strain>
    </source>
</reference>
<accession>A0A1H0S927</accession>
<keyword evidence="2" id="KW-0560">Oxidoreductase</keyword>
<dbReference type="GO" id="GO:0005829">
    <property type="term" value="C:cytosol"/>
    <property type="evidence" value="ECO:0007669"/>
    <property type="project" value="TreeGrafter"/>
</dbReference>
<dbReference type="RefSeq" id="WP_093788524.1">
    <property type="nucleotide sequence ID" value="NZ_FNIE01000026.1"/>
</dbReference>
<dbReference type="SUPFAM" id="SSF50129">
    <property type="entry name" value="GroES-like"/>
    <property type="match status" value="1"/>
</dbReference>
<dbReference type="EMBL" id="FNIE01000026">
    <property type="protein sequence ID" value="SDP38167.1"/>
    <property type="molecule type" value="Genomic_DNA"/>
</dbReference>
<evidence type="ECO:0000256" key="1">
    <source>
        <dbReference type="ARBA" id="ARBA00022857"/>
    </source>
</evidence>
<dbReference type="GO" id="GO:0035925">
    <property type="term" value="F:mRNA 3'-UTR AU-rich region binding"/>
    <property type="evidence" value="ECO:0007669"/>
    <property type="project" value="TreeGrafter"/>
</dbReference>
<dbReference type="PROSITE" id="PS01162">
    <property type="entry name" value="QOR_ZETA_CRYSTAL"/>
    <property type="match status" value="1"/>
</dbReference>
<dbReference type="InterPro" id="IPR002364">
    <property type="entry name" value="Quin_OxRdtase/zeta-crystal_CS"/>
</dbReference>